<gene>
    <name evidence="1" type="ORF">ZOSMA_263G00030</name>
</gene>
<dbReference type="OrthoDB" id="641991at2759"/>
<evidence type="ECO:0000313" key="1">
    <source>
        <dbReference type="EMBL" id="KMZ67557.1"/>
    </source>
</evidence>
<dbReference type="Proteomes" id="UP000036987">
    <property type="component" value="Unassembled WGS sequence"/>
</dbReference>
<dbReference type="InterPro" id="IPR021109">
    <property type="entry name" value="Peptidase_aspartic_dom_sf"/>
</dbReference>
<dbReference type="AlphaFoldDB" id="A0A0K9PH64"/>
<name>A0A0K9PH64_ZOSMR</name>
<organism evidence="1 2">
    <name type="scientific">Zostera marina</name>
    <name type="common">Eelgrass</name>
    <dbReference type="NCBI Taxonomy" id="29655"/>
    <lineage>
        <taxon>Eukaryota</taxon>
        <taxon>Viridiplantae</taxon>
        <taxon>Streptophyta</taxon>
        <taxon>Embryophyta</taxon>
        <taxon>Tracheophyta</taxon>
        <taxon>Spermatophyta</taxon>
        <taxon>Magnoliopsida</taxon>
        <taxon>Liliopsida</taxon>
        <taxon>Zosteraceae</taxon>
        <taxon>Zostera</taxon>
    </lineage>
</organism>
<sequence length="165" mass="18408">MTIPALSRYRVPLTTRNLEILIDSGSNLNFIHRRWAKELDLPIDTSSRLLVMIGNGNTMTCLGACKDVELTLGSITFTLDLQVVPFNGADIILGVSWLEALGQVTFDYRRLSITFTVNNSLHILSAVRGSIPTTIPLFEDVTFNVGDQVLVKLQKYRQNSVAKKR</sequence>
<proteinExistence type="predicted"/>
<dbReference type="STRING" id="29655.A0A0K9PH64"/>
<dbReference type="SUPFAM" id="SSF50630">
    <property type="entry name" value="Acid proteases"/>
    <property type="match status" value="1"/>
</dbReference>
<dbReference type="OMA" id="HRIAQCL"/>
<dbReference type="CDD" id="cd00303">
    <property type="entry name" value="retropepsin_like"/>
    <property type="match status" value="1"/>
</dbReference>
<comment type="caution">
    <text evidence="1">The sequence shown here is derived from an EMBL/GenBank/DDBJ whole genome shotgun (WGS) entry which is preliminary data.</text>
</comment>
<protein>
    <recommendedName>
        <fullName evidence="3">Peptidase A2 domain-containing protein</fullName>
    </recommendedName>
</protein>
<dbReference type="Pfam" id="PF08284">
    <property type="entry name" value="RVP_2"/>
    <property type="match status" value="1"/>
</dbReference>
<dbReference type="Gene3D" id="2.40.70.10">
    <property type="entry name" value="Acid Proteases"/>
    <property type="match status" value="1"/>
</dbReference>
<evidence type="ECO:0008006" key="3">
    <source>
        <dbReference type="Google" id="ProtNLM"/>
    </source>
</evidence>
<evidence type="ECO:0000313" key="2">
    <source>
        <dbReference type="Proteomes" id="UP000036987"/>
    </source>
</evidence>
<accession>A0A0K9PH64</accession>
<dbReference type="EMBL" id="LFYR01000900">
    <property type="protein sequence ID" value="KMZ67557.1"/>
    <property type="molecule type" value="Genomic_DNA"/>
</dbReference>
<keyword evidence="2" id="KW-1185">Reference proteome</keyword>
<reference evidence="2" key="1">
    <citation type="journal article" date="2016" name="Nature">
        <title>The genome of the seagrass Zostera marina reveals angiosperm adaptation to the sea.</title>
        <authorList>
            <person name="Olsen J.L."/>
            <person name="Rouze P."/>
            <person name="Verhelst B."/>
            <person name="Lin Y.-C."/>
            <person name="Bayer T."/>
            <person name="Collen J."/>
            <person name="Dattolo E."/>
            <person name="De Paoli E."/>
            <person name="Dittami S."/>
            <person name="Maumus F."/>
            <person name="Michel G."/>
            <person name="Kersting A."/>
            <person name="Lauritano C."/>
            <person name="Lohaus R."/>
            <person name="Toepel M."/>
            <person name="Tonon T."/>
            <person name="Vanneste K."/>
            <person name="Amirebrahimi M."/>
            <person name="Brakel J."/>
            <person name="Bostroem C."/>
            <person name="Chovatia M."/>
            <person name="Grimwood J."/>
            <person name="Jenkins J.W."/>
            <person name="Jueterbock A."/>
            <person name="Mraz A."/>
            <person name="Stam W.T."/>
            <person name="Tice H."/>
            <person name="Bornberg-Bauer E."/>
            <person name="Green P.J."/>
            <person name="Pearson G.A."/>
            <person name="Procaccini G."/>
            <person name="Duarte C.M."/>
            <person name="Schmutz J."/>
            <person name="Reusch T.B.H."/>
            <person name="Van de Peer Y."/>
        </authorList>
    </citation>
    <scope>NUCLEOTIDE SEQUENCE [LARGE SCALE GENOMIC DNA]</scope>
    <source>
        <strain evidence="2">cv. Finnish</strain>
    </source>
</reference>